<dbReference type="GO" id="GO:0005634">
    <property type="term" value="C:nucleus"/>
    <property type="evidence" value="ECO:0007669"/>
    <property type="project" value="UniProtKB-SubCell"/>
</dbReference>
<proteinExistence type="inferred from homology"/>
<dbReference type="FunFam" id="3.40.630.30:FF:000001">
    <property type="entry name" value="Histone acetyltransferase"/>
    <property type="match status" value="1"/>
</dbReference>
<evidence type="ECO:0000256" key="11">
    <source>
        <dbReference type="PIRSR" id="PIRSR602717-51"/>
    </source>
</evidence>
<feature type="active site" description="Proton donor/acceptor" evidence="11">
    <location>
        <position position="264"/>
    </location>
</feature>
<dbReference type="Gene3D" id="3.30.60.60">
    <property type="entry name" value="N-acetyl transferase-like"/>
    <property type="match status" value="1"/>
</dbReference>
<dbReference type="InterPro" id="IPR036388">
    <property type="entry name" value="WH-like_DNA-bd_sf"/>
</dbReference>
<dbReference type="PANTHER" id="PTHR10615:SF161">
    <property type="entry name" value="HISTONE ACETYLTRANSFERASE KAT7"/>
    <property type="match status" value="1"/>
</dbReference>
<evidence type="ECO:0000256" key="7">
    <source>
        <dbReference type="ARBA" id="ARBA00022833"/>
    </source>
</evidence>
<dbReference type="RefSeq" id="XP_019038257.1">
    <property type="nucleotide sequence ID" value="XM_019181999.1"/>
</dbReference>
<dbReference type="EC" id="2.3.1.48" evidence="3 12"/>
<comment type="catalytic activity">
    <reaction evidence="12">
        <text>L-lysyl-[protein] + acetyl-CoA = N(6)-acetyl-L-lysyl-[protein] + CoA + H(+)</text>
        <dbReference type="Rhea" id="RHEA:45948"/>
        <dbReference type="Rhea" id="RHEA-COMP:9752"/>
        <dbReference type="Rhea" id="RHEA-COMP:10731"/>
        <dbReference type="ChEBI" id="CHEBI:15378"/>
        <dbReference type="ChEBI" id="CHEBI:29969"/>
        <dbReference type="ChEBI" id="CHEBI:57287"/>
        <dbReference type="ChEBI" id="CHEBI:57288"/>
        <dbReference type="ChEBI" id="CHEBI:61930"/>
        <dbReference type="EC" id="2.3.1.48"/>
    </reaction>
</comment>
<feature type="non-terminal residue" evidence="15">
    <location>
        <position position="471"/>
    </location>
</feature>
<dbReference type="PROSITE" id="PS51726">
    <property type="entry name" value="MYST_HAT"/>
    <property type="match status" value="1"/>
</dbReference>
<evidence type="ECO:0000256" key="2">
    <source>
        <dbReference type="ARBA" id="ARBA00010107"/>
    </source>
</evidence>
<evidence type="ECO:0000256" key="3">
    <source>
        <dbReference type="ARBA" id="ARBA00013184"/>
    </source>
</evidence>
<protein>
    <recommendedName>
        <fullName evidence="3 12">Histone acetyltransferase</fullName>
        <ecNumber evidence="3 12">2.3.1.48</ecNumber>
    </recommendedName>
</protein>
<evidence type="ECO:0000256" key="5">
    <source>
        <dbReference type="ARBA" id="ARBA00022723"/>
    </source>
</evidence>
<keyword evidence="4" id="KW-0808">Transferase</keyword>
<evidence type="ECO:0000313" key="16">
    <source>
        <dbReference type="Proteomes" id="UP000094112"/>
    </source>
</evidence>
<dbReference type="GO" id="GO:0004402">
    <property type="term" value="F:histone acetyltransferase activity"/>
    <property type="evidence" value="ECO:0007669"/>
    <property type="project" value="InterPro"/>
</dbReference>
<evidence type="ECO:0000313" key="15">
    <source>
        <dbReference type="EMBL" id="ODQ59050.1"/>
    </source>
</evidence>
<dbReference type="GO" id="GO:0008270">
    <property type="term" value="F:zinc ion binding"/>
    <property type="evidence" value="ECO:0007669"/>
    <property type="project" value="UniProtKB-KW"/>
</dbReference>
<evidence type="ECO:0000256" key="10">
    <source>
        <dbReference type="ARBA" id="ARBA00023242"/>
    </source>
</evidence>
<feature type="domain" description="MYST-type HAT" evidence="14">
    <location>
        <begin position="86"/>
        <end position="370"/>
    </location>
</feature>
<comment type="subcellular location">
    <subcellularLocation>
        <location evidence="1 12">Nucleus</location>
    </subcellularLocation>
</comment>
<dbReference type="Pfam" id="PF01853">
    <property type="entry name" value="MOZ_SAS"/>
    <property type="match status" value="1"/>
</dbReference>
<reference evidence="15 16" key="1">
    <citation type="journal article" date="2016" name="Proc. Natl. Acad. Sci. U.S.A.">
        <title>Comparative genomics of biotechnologically important yeasts.</title>
        <authorList>
            <person name="Riley R."/>
            <person name="Haridas S."/>
            <person name="Wolfe K.H."/>
            <person name="Lopes M.R."/>
            <person name="Hittinger C.T."/>
            <person name="Goeker M."/>
            <person name="Salamov A.A."/>
            <person name="Wisecaver J.H."/>
            <person name="Long T.M."/>
            <person name="Calvey C.H."/>
            <person name="Aerts A.L."/>
            <person name="Barry K.W."/>
            <person name="Choi C."/>
            <person name="Clum A."/>
            <person name="Coughlan A.Y."/>
            <person name="Deshpande S."/>
            <person name="Douglass A.P."/>
            <person name="Hanson S.J."/>
            <person name="Klenk H.-P."/>
            <person name="LaButti K.M."/>
            <person name="Lapidus A."/>
            <person name="Lindquist E.A."/>
            <person name="Lipzen A.M."/>
            <person name="Meier-Kolthoff J.P."/>
            <person name="Ohm R.A."/>
            <person name="Otillar R.P."/>
            <person name="Pangilinan J.L."/>
            <person name="Peng Y."/>
            <person name="Rokas A."/>
            <person name="Rosa C.A."/>
            <person name="Scheuner C."/>
            <person name="Sibirny A.A."/>
            <person name="Slot J.C."/>
            <person name="Stielow J.B."/>
            <person name="Sun H."/>
            <person name="Kurtzman C.P."/>
            <person name="Blackwell M."/>
            <person name="Grigoriev I.V."/>
            <person name="Jeffries T.W."/>
        </authorList>
    </citation>
    <scope>NUCLEOTIDE SEQUENCE [LARGE SCALE GENOMIC DNA]</scope>
    <source>
        <strain evidence="16">ATCC 58044 / CBS 1984 / NCYC 433 / NRRL Y-366-8</strain>
    </source>
</reference>
<evidence type="ECO:0000256" key="13">
    <source>
        <dbReference type="SAM" id="MobiDB-lite"/>
    </source>
</evidence>
<dbReference type="GO" id="GO:1990467">
    <property type="term" value="C:NuA3a histone acetyltransferase complex"/>
    <property type="evidence" value="ECO:0007669"/>
    <property type="project" value="TreeGrafter"/>
</dbReference>
<feature type="region of interest" description="Disordered" evidence="13">
    <location>
        <begin position="1"/>
        <end position="38"/>
    </location>
</feature>
<dbReference type="GeneID" id="30199245"/>
<evidence type="ECO:0000256" key="4">
    <source>
        <dbReference type="ARBA" id="ARBA00022679"/>
    </source>
</evidence>
<dbReference type="InterPro" id="IPR040706">
    <property type="entry name" value="Zf-MYST"/>
</dbReference>
<evidence type="ECO:0000259" key="14">
    <source>
        <dbReference type="PROSITE" id="PS51726"/>
    </source>
</evidence>
<dbReference type="InterPro" id="IPR016181">
    <property type="entry name" value="Acyl_CoA_acyltransferase"/>
</dbReference>
<evidence type="ECO:0000256" key="9">
    <source>
        <dbReference type="ARBA" id="ARBA00022990"/>
    </source>
</evidence>
<keyword evidence="8" id="KW-0156">Chromatin regulator</keyword>
<dbReference type="InterPro" id="IPR002717">
    <property type="entry name" value="HAT_MYST-type"/>
</dbReference>
<keyword evidence="10 12" id="KW-0539">Nucleus</keyword>
<gene>
    <name evidence="15" type="ORF">WICANDRAFT_32708</name>
</gene>
<sequence length="471" mass="54481">MDDFNVSDEDQDIEDFESEDELPYRGALSKSEASNSKSLPTRKDRLLFKRLLKKSEPERIRNNSLIINQDFIKDDQQSNLLNNNYSQGSKIKYIHFRDNEIKTWYTAPYPEEYSRNNVLYICEHCLKYMSSKYILHRHKLKCDVFHPPGNEIYRSGENSIFEIDGRKNVIYCQNLCLLAKLFLNSKTLYYDVEPFMFYVLTELDPITNHHHFVGYFSKEKLNSTNYNLSCILTLPIYQRKGYGSLLMDFSYLLSKREFKSGTPEKPLSDLGLLSYRNFWKVKIAYVLKSLYGELAEGSDFKISISQLSSLTGMITSDVIVGLEQVHGLLRDPVTGKYGVCINLDTINKVIDKWEAKEYVKLNSEALLWKPLIFGPSCGINQVGSSVETVTRQKEFENDEDVKIPDPLKDNIAILANFLKDDLADPRDIELQTLEEVKESTKAIDVDLEDSKEEVIPKDRYEPCHPGMSFKK</sequence>
<keyword evidence="7" id="KW-0862">Zinc</keyword>
<keyword evidence="16" id="KW-1185">Reference proteome</keyword>
<dbReference type="AlphaFoldDB" id="A0A1E3P1C3"/>
<keyword evidence="6" id="KW-0863">Zinc-finger</keyword>
<dbReference type="Gene3D" id="3.40.630.30">
    <property type="match status" value="1"/>
</dbReference>
<keyword evidence="5" id="KW-0479">Metal-binding</keyword>
<dbReference type="GO" id="GO:0003682">
    <property type="term" value="F:chromatin binding"/>
    <property type="evidence" value="ECO:0007669"/>
    <property type="project" value="TreeGrafter"/>
</dbReference>
<dbReference type="SUPFAM" id="SSF55729">
    <property type="entry name" value="Acyl-CoA N-acyltransferases (Nat)"/>
    <property type="match status" value="1"/>
</dbReference>
<organism evidence="15 16">
    <name type="scientific">Wickerhamomyces anomalus (strain ATCC 58044 / CBS 1984 / NCYC 433 / NRRL Y-366-8)</name>
    <name type="common">Yeast</name>
    <name type="synonym">Hansenula anomala</name>
    <dbReference type="NCBI Taxonomy" id="683960"/>
    <lineage>
        <taxon>Eukaryota</taxon>
        <taxon>Fungi</taxon>
        <taxon>Dikarya</taxon>
        <taxon>Ascomycota</taxon>
        <taxon>Saccharomycotina</taxon>
        <taxon>Saccharomycetes</taxon>
        <taxon>Phaffomycetales</taxon>
        <taxon>Wickerhamomycetaceae</taxon>
        <taxon>Wickerhamomyces</taxon>
    </lineage>
</organism>
<dbReference type="GO" id="GO:0033696">
    <property type="term" value="P:heterochromatin boundary formation"/>
    <property type="evidence" value="ECO:0007669"/>
    <property type="project" value="EnsemblFungi"/>
</dbReference>
<dbReference type="GO" id="GO:0120262">
    <property type="term" value="P:negative regulation of heterochromatin organization"/>
    <property type="evidence" value="ECO:0007669"/>
    <property type="project" value="EnsemblFungi"/>
</dbReference>
<dbReference type="GO" id="GO:0003712">
    <property type="term" value="F:transcription coregulator activity"/>
    <property type="evidence" value="ECO:0007669"/>
    <property type="project" value="TreeGrafter"/>
</dbReference>
<dbReference type="Gene3D" id="1.10.10.10">
    <property type="entry name" value="Winged helix-like DNA-binding domain superfamily/Winged helix DNA-binding domain"/>
    <property type="match status" value="1"/>
</dbReference>
<dbReference type="STRING" id="683960.A0A1E3P1C3"/>
<feature type="compositionally biased region" description="Acidic residues" evidence="13">
    <location>
        <begin position="1"/>
        <end position="21"/>
    </location>
</feature>
<name>A0A1E3P1C3_WICAA</name>
<dbReference type="OrthoDB" id="787137at2759"/>
<dbReference type="PANTHER" id="PTHR10615">
    <property type="entry name" value="HISTONE ACETYLTRANSFERASE"/>
    <property type="match status" value="1"/>
</dbReference>
<evidence type="ECO:0000256" key="6">
    <source>
        <dbReference type="ARBA" id="ARBA00022771"/>
    </source>
</evidence>
<evidence type="ECO:0000256" key="12">
    <source>
        <dbReference type="RuleBase" id="RU361211"/>
    </source>
</evidence>
<dbReference type="Proteomes" id="UP000094112">
    <property type="component" value="Unassembled WGS sequence"/>
</dbReference>
<dbReference type="GO" id="GO:0006357">
    <property type="term" value="P:regulation of transcription by RNA polymerase II"/>
    <property type="evidence" value="ECO:0007669"/>
    <property type="project" value="TreeGrafter"/>
</dbReference>
<dbReference type="FunFam" id="3.30.60.60:FF:000001">
    <property type="entry name" value="Histone acetyltransferase"/>
    <property type="match status" value="1"/>
</dbReference>
<keyword evidence="9" id="KW-0007">Acetylation</keyword>
<evidence type="ECO:0000256" key="1">
    <source>
        <dbReference type="ARBA" id="ARBA00004123"/>
    </source>
</evidence>
<evidence type="ECO:0000256" key="8">
    <source>
        <dbReference type="ARBA" id="ARBA00022853"/>
    </source>
</evidence>
<dbReference type="InterPro" id="IPR050603">
    <property type="entry name" value="MYST_HAT"/>
</dbReference>
<accession>A0A1E3P1C3</accession>
<dbReference type="EMBL" id="KV454211">
    <property type="protein sequence ID" value="ODQ59050.1"/>
    <property type="molecule type" value="Genomic_DNA"/>
</dbReference>
<comment type="similarity">
    <text evidence="2 12">Belongs to the MYST (SAS/MOZ) family.</text>
</comment>
<dbReference type="Pfam" id="PF17772">
    <property type="entry name" value="zf-MYST"/>
    <property type="match status" value="1"/>
</dbReference>